<name>A0A2S5CP91_9GAMM</name>
<dbReference type="Proteomes" id="UP000237423">
    <property type="component" value="Unassembled WGS sequence"/>
</dbReference>
<accession>A0A2S5CP91</accession>
<gene>
    <name evidence="1" type="ORF">AADEFJLK_01237</name>
</gene>
<reference evidence="1 2" key="1">
    <citation type="submission" date="2017-11" db="EMBL/GenBank/DDBJ databases">
        <title>Draft Genome Sequence of Methylobacter psychrotolerans Sph1T, an Obligate Methanotroph from Low-Temperature Environments.</title>
        <authorList>
            <person name="Oshkin I.Y."/>
            <person name="Miroshnikov K."/>
            <person name="Belova S.E."/>
            <person name="Korzhenkov A."/>
            <person name="Toshchakov S.V."/>
            <person name="Dedysh S.N."/>
        </authorList>
    </citation>
    <scope>NUCLEOTIDE SEQUENCE [LARGE SCALE GENOMIC DNA]</scope>
    <source>
        <strain evidence="1 2">Sph1</strain>
    </source>
</reference>
<dbReference type="EMBL" id="PGFZ01000002">
    <property type="protein sequence ID" value="POZ52633.1"/>
    <property type="molecule type" value="Genomic_DNA"/>
</dbReference>
<dbReference type="AlphaFoldDB" id="A0A2S5CP91"/>
<sequence>MNHRVLSKSTVAKLAKDAQSTDIAYVLTFNSKGEPTLLVSPSQADNDTESLADPQNPIPSISTFTTNALPASAIALSDNAAAAKLGSTSANVKLLTCVLINGNIYCW</sequence>
<protein>
    <submittedName>
        <fullName evidence="1">Uncharacterized protein</fullName>
    </submittedName>
</protein>
<proteinExistence type="predicted"/>
<evidence type="ECO:0000313" key="1">
    <source>
        <dbReference type="EMBL" id="POZ52633.1"/>
    </source>
</evidence>
<comment type="caution">
    <text evidence="1">The sequence shown here is derived from an EMBL/GenBank/DDBJ whole genome shotgun (WGS) entry which is preliminary data.</text>
</comment>
<organism evidence="1 2">
    <name type="scientific">Methylovulum psychrotolerans</name>
    <dbReference type="NCBI Taxonomy" id="1704499"/>
    <lineage>
        <taxon>Bacteria</taxon>
        <taxon>Pseudomonadati</taxon>
        <taxon>Pseudomonadota</taxon>
        <taxon>Gammaproteobacteria</taxon>
        <taxon>Methylococcales</taxon>
        <taxon>Methylococcaceae</taxon>
        <taxon>Methylovulum</taxon>
    </lineage>
</organism>
<evidence type="ECO:0000313" key="2">
    <source>
        <dbReference type="Proteomes" id="UP000237423"/>
    </source>
</evidence>
<dbReference type="RefSeq" id="WP_103973680.1">
    <property type="nucleotide sequence ID" value="NZ_PGFZ01000002.1"/>
</dbReference>